<proteinExistence type="predicted"/>
<name>B9TAM9_RICCO</name>
<dbReference type="InParanoid" id="B9TAM9"/>
<dbReference type="AlphaFoldDB" id="B9TAM9"/>
<evidence type="ECO:0000313" key="2">
    <source>
        <dbReference type="EMBL" id="EEF27087.1"/>
    </source>
</evidence>
<evidence type="ECO:0000256" key="1">
    <source>
        <dbReference type="SAM" id="MobiDB-lite"/>
    </source>
</evidence>
<gene>
    <name evidence="2" type="ORF">RCOM_0177340</name>
</gene>
<feature type="compositionally biased region" description="Low complexity" evidence="1">
    <location>
        <begin position="76"/>
        <end position="89"/>
    </location>
</feature>
<protein>
    <submittedName>
        <fullName evidence="2">Uncharacterized protein</fullName>
    </submittedName>
</protein>
<evidence type="ECO:0000313" key="3">
    <source>
        <dbReference type="Proteomes" id="UP000008311"/>
    </source>
</evidence>
<feature type="region of interest" description="Disordered" evidence="1">
    <location>
        <begin position="74"/>
        <end position="97"/>
    </location>
</feature>
<dbReference type="EMBL" id="EQ975864">
    <property type="protein sequence ID" value="EEF27087.1"/>
    <property type="molecule type" value="Genomic_DNA"/>
</dbReference>
<organism evidence="2 3">
    <name type="scientific">Ricinus communis</name>
    <name type="common">Castor bean</name>
    <dbReference type="NCBI Taxonomy" id="3988"/>
    <lineage>
        <taxon>Eukaryota</taxon>
        <taxon>Viridiplantae</taxon>
        <taxon>Streptophyta</taxon>
        <taxon>Embryophyta</taxon>
        <taxon>Tracheophyta</taxon>
        <taxon>Spermatophyta</taxon>
        <taxon>Magnoliopsida</taxon>
        <taxon>eudicotyledons</taxon>
        <taxon>Gunneridae</taxon>
        <taxon>Pentapetalae</taxon>
        <taxon>rosids</taxon>
        <taxon>fabids</taxon>
        <taxon>Malpighiales</taxon>
        <taxon>Euphorbiaceae</taxon>
        <taxon>Acalyphoideae</taxon>
        <taxon>Acalypheae</taxon>
        <taxon>Ricinus</taxon>
    </lineage>
</organism>
<keyword evidence="3" id="KW-1185">Reference proteome</keyword>
<sequence>MRGDLNADAFAAGIGAADQKFVLGGGRRDADGVGAARFEKRLGPSWREARADGVGTLQTQQNLRLGGGVGVGGNQYGAQQQAAQNSAQQHSFTHTAG</sequence>
<dbReference type="Proteomes" id="UP000008311">
    <property type="component" value="Unassembled WGS sequence"/>
</dbReference>
<accession>B9TAM9</accession>
<reference evidence="3" key="1">
    <citation type="journal article" date="2010" name="Nat. Biotechnol.">
        <title>Draft genome sequence of the oilseed species Ricinus communis.</title>
        <authorList>
            <person name="Chan A.P."/>
            <person name="Crabtree J."/>
            <person name="Zhao Q."/>
            <person name="Lorenzi H."/>
            <person name="Orvis J."/>
            <person name="Puiu D."/>
            <person name="Melake-Berhan A."/>
            <person name="Jones K.M."/>
            <person name="Redman J."/>
            <person name="Chen G."/>
            <person name="Cahoon E.B."/>
            <person name="Gedil M."/>
            <person name="Stanke M."/>
            <person name="Haas B.J."/>
            <person name="Wortman J.R."/>
            <person name="Fraser-Liggett C.M."/>
            <person name="Ravel J."/>
            <person name="Rabinowicz P.D."/>
        </authorList>
    </citation>
    <scope>NUCLEOTIDE SEQUENCE [LARGE SCALE GENOMIC DNA]</scope>
    <source>
        <strain evidence="3">cv. Hale</strain>
    </source>
</reference>